<proteinExistence type="predicted"/>
<evidence type="ECO:0000313" key="2">
    <source>
        <dbReference type="Proteomes" id="UP000028999"/>
    </source>
</evidence>
<sequence length="69" mass="8315">MHQKETSYLRDYEFYCEEEVNMVDINHSNYYSCRIVPEKSLKWRHAMDQDISSIEKTQTCILSHLLQGE</sequence>
<evidence type="ECO:0000313" key="1">
    <source>
        <dbReference type="EMBL" id="CDY59343.1"/>
    </source>
</evidence>
<protein>
    <submittedName>
        <fullName evidence="1">BnaCnng34730D protein</fullName>
    </submittedName>
</protein>
<accession>A0A078J7U9</accession>
<gene>
    <name evidence="1" type="primary">BnaCnng34730D</name>
    <name evidence="1" type="ORF">GSBRNA2T00025906001</name>
</gene>
<dbReference type="PaxDb" id="3708-A0A078J7U9"/>
<dbReference type="Gramene" id="CDY59343">
    <property type="protein sequence ID" value="CDY59343"/>
    <property type="gene ID" value="GSBRNA2T00025906001"/>
</dbReference>
<name>A0A078J7U9_BRANA</name>
<keyword evidence="2" id="KW-1185">Reference proteome</keyword>
<dbReference type="EMBL" id="LK033753">
    <property type="protein sequence ID" value="CDY59343.1"/>
    <property type="molecule type" value="Genomic_DNA"/>
</dbReference>
<organism evidence="1 2">
    <name type="scientific">Brassica napus</name>
    <name type="common">Rape</name>
    <dbReference type="NCBI Taxonomy" id="3708"/>
    <lineage>
        <taxon>Eukaryota</taxon>
        <taxon>Viridiplantae</taxon>
        <taxon>Streptophyta</taxon>
        <taxon>Embryophyta</taxon>
        <taxon>Tracheophyta</taxon>
        <taxon>Spermatophyta</taxon>
        <taxon>Magnoliopsida</taxon>
        <taxon>eudicotyledons</taxon>
        <taxon>Gunneridae</taxon>
        <taxon>Pentapetalae</taxon>
        <taxon>rosids</taxon>
        <taxon>malvids</taxon>
        <taxon>Brassicales</taxon>
        <taxon>Brassicaceae</taxon>
        <taxon>Brassiceae</taxon>
        <taxon>Brassica</taxon>
    </lineage>
</organism>
<dbReference type="Proteomes" id="UP000028999">
    <property type="component" value="Unassembled WGS sequence"/>
</dbReference>
<dbReference type="AlphaFoldDB" id="A0A078J7U9"/>
<reference evidence="1 2" key="1">
    <citation type="journal article" date="2014" name="Science">
        <title>Plant genetics. Early allopolyploid evolution in the post-Neolithic Brassica napus oilseed genome.</title>
        <authorList>
            <person name="Chalhoub B."/>
            <person name="Denoeud F."/>
            <person name="Liu S."/>
            <person name="Parkin I.A."/>
            <person name="Tang H."/>
            <person name="Wang X."/>
            <person name="Chiquet J."/>
            <person name="Belcram H."/>
            <person name="Tong C."/>
            <person name="Samans B."/>
            <person name="Correa M."/>
            <person name="Da Silva C."/>
            <person name="Just J."/>
            <person name="Falentin C."/>
            <person name="Koh C.S."/>
            <person name="Le Clainche I."/>
            <person name="Bernard M."/>
            <person name="Bento P."/>
            <person name="Noel B."/>
            <person name="Labadie K."/>
            <person name="Alberti A."/>
            <person name="Charles M."/>
            <person name="Arnaud D."/>
            <person name="Guo H."/>
            <person name="Daviaud C."/>
            <person name="Alamery S."/>
            <person name="Jabbari K."/>
            <person name="Zhao M."/>
            <person name="Edger P.P."/>
            <person name="Chelaifa H."/>
            <person name="Tack D."/>
            <person name="Lassalle G."/>
            <person name="Mestiri I."/>
            <person name="Schnel N."/>
            <person name="Le Paslier M.C."/>
            <person name="Fan G."/>
            <person name="Renault V."/>
            <person name="Bayer P.E."/>
            <person name="Golicz A.A."/>
            <person name="Manoli S."/>
            <person name="Lee T.H."/>
            <person name="Thi V.H."/>
            <person name="Chalabi S."/>
            <person name="Hu Q."/>
            <person name="Fan C."/>
            <person name="Tollenaere R."/>
            <person name="Lu Y."/>
            <person name="Battail C."/>
            <person name="Shen J."/>
            <person name="Sidebottom C.H."/>
            <person name="Wang X."/>
            <person name="Canaguier A."/>
            <person name="Chauveau A."/>
            <person name="Berard A."/>
            <person name="Deniot G."/>
            <person name="Guan M."/>
            <person name="Liu Z."/>
            <person name="Sun F."/>
            <person name="Lim Y.P."/>
            <person name="Lyons E."/>
            <person name="Town C.D."/>
            <person name="Bancroft I."/>
            <person name="Wang X."/>
            <person name="Meng J."/>
            <person name="Ma J."/>
            <person name="Pires J.C."/>
            <person name="King G.J."/>
            <person name="Brunel D."/>
            <person name="Delourme R."/>
            <person name="Renard M."/>
            <person name="Aury J.M."/>
            <person name="Adams K.L."/>
            <person name="Batley J."/>
            <person name="Snowdon R.J."/>
            <person name="Tost J."/>
            <person name="Edwards D."/>
            <person name="Zhou Y."/>
            <person name="Hua W."/>
            <person name="Sharpe A.G."/>
            <person name="Paterson A.H."/>
            <person name="Guan C."/>
            <person name="Wincker P."/>
        </authorList>
    </citation>
    <scope>NUCLEOTIDE SEQUENCE [LARGE SCALE GENOMIC DNA]</scope>
    <source>
        <strain evidence="2">cv. Darmor-bzh</strain>
    </source>
</reference>